<name>A0A4U0PZD0_9NEIS</name>
<dbReference type="Pfam" id="PF02153">
    <property type="entry name" value="PDH_N"/>
    <property type="match status" value="1"/>
</dbReference>
<evidence type="ECO:0000256" key="5">
    <source>
        <dbReference type="ARBA" id="ARBA00022605"/>
    </source>
</evidence>
<gene>
    <name evidence="11" type="ORF">FAZ21_08705</name>
</gene>
<dbReference type="OrthoDB" id="9809920at2"/>
<dbReference type="FunFam" id="1.10.3660.10:FF:000003">
    <property type="entry name" value="Prephenate dehydrogenase"/>
    <property type="match status" value="1"/>
</dbReference>
<dbReference type="GO" id="GO:0004665">
    <property type="term" value="F:prephenate dehydrogenase (NADP+) activity"/>
    <property type="evidence" value="ECO:0007669"/>
    <property type="project" value="InterPro"/>
</dbReference>
<dbReference type="Pfam" id="PF20463">
    <property type="entry name" value="PDH_C"/>
    <property type="match status" value="1"/>
</dbReference>
<dbReference type="EC" id="1.3.1.12" evidence="3"/>
<dbReference type="SUPFAM" id="SSF51735">
    <property type="entry name" value="NAD(P)-binding Rossmann-fold domains"/>
    <property type="match status" value="1"/>
</dbReference>
<keyword evidence="4" id="KW-0827">Tyrosine biosynthesis</keyword>
<keyword evidence="8" id="KW-0057">Aromatic amino acid biosynthesis</keyword>
<dbReference type="PANTHER" id="PTHR21363">
    <property type="entry name" value="PREPHENATE DEHYDROGENASE"/>
    <property type="match status" value="1"/>
</dbReference>
<proteinExistence type="inferred from homology"/>
<dbReference type="PROSITE" id="PS51176">
    <property type="entry name" value="PDH_ADH"/>
    <property type="match status" value="1"/>
</dbReference>
<evidence type="ECO:0000313" key="11">
    <source>
        <dbReference type="EMBL" id="TJZ74026.1"/>
    </source>
</evidence>
<evidence type="ECO:0000256" key="4">
    <source>
        <dbReference type="ARBA" id="ARBA00022498"/>
    </source>
</evidence>
<dbReference type="PANTHER" id="PTHR21363:SF0">
    <property type="entry name" value="PREPHENATE DEHYDROGENASE [NADP(+)]"/>
    <property type="match status" value="1"/>
</dbReference>
<dbReference type="GO" id="GO:0006571">
    <property type="term" value="P:tyrosine biosynthetic process"/>
    <property type="evidence" value="ECO:0007669"/>
    <property type="project" value="UniProtKB-KW"/>
</dbReference>
<evidence type="ECO:0000256" key="7">
    <source>
        <dbReference type="ARBA" id="ARBA00023027"/>
    </source>
</evidence>
<organism evidence="11 12">
    <name type="scientific">Chitiniphilus eburneus</name>
    <dbReference type="NCBI Taxonomy" id="2571148"/>
    <lineage>
        <taxon>Bacteria</taxon>
        <taxon>Pseudomonadati</taxon>
        <taxon>Pseudomonadota</taxon>
        <taxon>Betaproteobacteria</taxon>
        <taxon>Neisseriales</taxon>
        <taxon>Chitinibacteraceae</taxon>
        <taxon>Chitiniphilus</taxon>
    </lineage>
</organism>
<keyword evidence="12" id="KW-1185">Reference proteome</keyword>
<feature type="domain" description="Prephenate/arogenate dehydrogenase" evidence="10">
    <location>
        <begin position="6"/>
        <end position="294"/>
    </location>
</feature>
<dbReference type="InterPro" id="IPR050812">
    <property type="entry name" value="Preph/Arog_dehydrog"/>
</dbReference>
<accession>A0A4U0PZD0</accession>
<dbReference type="InterPro" id="IPR046826">
    <property type="entry name" value="PDH_N"/>
</dbReference>
<reference evidence="11 12" key="1">
    <citation type="submission" date="2019-04" db="EMBL/GenBank/DDBJ databases">
        <title>Chitiniphilus eburnea sp. nov., a novel chitinolytic bacterium isolated from aquaculture sludge.</title>
        <authorList>
            <person name="Sheng M."/>
        </authorList>
    </citation>
    <scope>NUCLEOTIDE SEQUENCE [LARGE SCALE GENOMIC DNA]</scope>
    <source>
        <strain evidence="11 12">HX-2-15</strain>
    </source>
</reference>
<dbReference type="AlphaFoldDB" id="A0A4U0PZD0"/>
<comment type="pathway">
    <text evidence="1">Amino-acid biosynthesis; L-tyrosine biosynthesis; (4-hydroxyphenyl)pyruvate from prephenate (NAD(+) route): step 1/1.</text>
</comment>
<comment type="similarity">
    <text evidence="2">Belongs to the prephenate/arogenate dehydrogenase family.</text>
</comment>
<evidence type="ECO:0000256" key="9">
    <source>
        <dbReference type="ARBA" id="ARBA00049260"/>
    </source>
</evidence>
<dbReference type="GO" id="GO:0070403">
    <property type="term" value="F:NAD+ binding"/>
    <property type="evidence" value="ECO:0007669"/>
    <property type="project" value="InterPro"/>
</dbReference>
<protein>
    <recommendedName>
        <fullName evidence="3">prephenate dehydrogenase</fullName>
        <ecNumber evidence="3">1.3.1.12</ecNumber>
    </recommendedName>
</protein>
<evidence type="ECO:0000256" key="6">
    <source>
        <dbReference type="ARBA" id="ARBA00023002"/>
    </source>
</evidence>
<dbReference type="EMBL" id="SUMF01000007">
    <property type="protein sequence ID" value="TJZ74026.1"/>
    <property type="molecule type" value="Genomic_DNA"/>
</dbReference>
<comment type="caution">
    <text evidence="11">The sequence shown here is derived from an EMBL/GenBank/DDBJ whole genome shotgun (WGS) entry which is preliminary data.</text>
</comment>
<dbReference type="RefSeq" id="WP_136772998.1">
    <property type="nucleotide sequence ID" value="NZ_SUMF01000007.1"/>
</dbReference>
<keyword evidence="5" id="KW-0028">Amino-acid biosynthesis</keyword>
<keyword evidence="6" id="KW-0560">Oxidoreductase</keyword>
<evidence type="ECO:0000259" key="10">
    <source>
        <dbReference type="PROSITE" id="PS51176"/>
    </source>
</evidence>
<dbReference type="Gene3D" id="3.40.50.720">
    <property type="entry name" value="NAD(P)-binding Rossmann-like Domain"/>
    <property type="match status" value="1"/>
</dbReference>
<dbReference type="InterPro" id="IPR003099">
    <property type="entry name" value="Prephen_DH"/>
</dbReference>
<keyword evidence="7" id="KW-0520">NAD</keyword>
<evidence type="ECO:0000256" key="2">
    <source>
        <dbReference type="ARBA" id="ARBA00007964"/>
    </source>
</evidence>
<dbReference type="InterPro" id="IPR008927">
    <property type="entry name" value="6-PGluconate_DH-like_C_sf"/>
</dbReference>
<sequence length="294" mass="31670">MTTMVRKLVLLGTGLIGGSFALALKRMRQVEHVVGVGRNMANLERALDLGVIDSASHDAASAVQDADLVLIATPVGQMGPLMQAIAPRLAPDCLVTDAGSTKGDVVALFRQYLNDHLAQCVPGHPIAGSDLSGAAAARYGLYEGRRVVLTPLPETAPEAVARLEALWRLCGAEVYRMAPAQHDSIFAAVSHVPHLLAFSYMNALLERQNVANCLDFAATGFRDFTRIAGSHPDMWRDIALANNRPILDDLRANVAQLQALIAMIEQGDADALTGFIERASRARTAWEARDKEKQ</sequence>
<evidence type="ECO:0000256" key="8">
    <source>
        <dbReference type="ARBA" id="ARBA00023141"/>
    </source>
</evidence>
<dbReference type="Proteomes" id="UP000310016">
    <property type="component" value="Unassembled WGS sequence"/>
</dbReference>
<dbReference type="FunFam" id="3.40.50.720:FF:000208">
    <property type="entry name" value="Prephenate dehydrogenase"/>
    <property type="match status" value="1"/>
</dbReference>
<evidence type="ECO:0000256" key="1">
    <source>
        <dbReference type="ARBA" id="ARBA00005067"/>
    </source>
</evidence>
<dbReference type="InterPro" id="IPR046825">
    <property type="entry name" value="PDH_C"/>
</dbReference>
<dbReference type="Gene3D" id="1.10.3660.10">
    <property type="entry name" value="6-phosphogluconate dehydrogenase C-terminal like domain"/>
    <property type="match status" value="1"/>
</dbReference>
<evidence type="ECO:0000256" key="3">
    <source>
        <dbReference type="ARBA" id="ARBA00012068"/>
    </source>
</evidence>
<dbReference type="InterPro" id="IPR036291">
    <property type="entry name" value="NAD(P)-bd_dom_sf"/>
</dbReference>
<comment type="catalytic activity">
    <reaction evidence="9">
        <text>prephenate + NAD(+) = 3-(4-hydroxyphenyl)pyruvate + CO2 + NADH</text>
        <dbReference type="Rhea" id="RHEA:13869"/>
        <dbReference type="ChEBI" id="CHEBI:16526"/>
        <dbReference type="ChEBI" id="CHEBI:29934"/>
        <dbReference type="ChEBI" id="CHEBI:36242"/>
        <dbReference type="ChEBI" id="CHEBI:57540"/>
        <dbReference type="ChEBI" id="CHEBI:57945"/>
        <dbReference type="EC" id="1.3.1.12"/>
    </reaction>
</comment>
<dbReference type="SUPFAM" id="SSF48179">
    <property type="entry name" value="6-phosphogluconate dehydrogenase C-terminal domain-like"/>
    <property type="match status" value="1"/>
</dbReference>
<evidence type="ECO:0000313" key="12">
    <source>
        <dbReference type="Proteomes" id="UP000310016"/>
    </source>
</evidence>
<dbReference type="GO" id="GO:0008977">
    <property type="term" value="F:prephenate dehydrogenase (NAD+) activity"/>
    <property type="evidence" value="ECO:0007669"/>
    <property type="project" value="UniProtKB-EC"/>
</dbReference>